<evidence type="ECO:0000259" key="3">
    <source>
        <dbReference type="Pfam" id="PF02342"/>
    </source>
</evidence>
<organism evidence="4 5">
    <name type="scientific">Actinacidiphila bryophytorum</name>
    <dbReference type="NCBI Taxonomy" id="1436133"/>
    <lineage>
        <taxon>Bacteria</taxon>
        <taxon>Bacillati</taxon>
        <taxon>Actinomycetota</taxon>
        <taxon>Actinomycetes</taxon>
        <taxon>Kitasatosporales</taxon>
        <taxon>Streptomycetaceae</taxon>
        <taxon>Actinacidiphila</taxon>
    </lineage>
</organism>
<dbReference type="RefSeq" id="WP_205044168.1">
    <property type="nucleotide sequence ID" value="NZ_CAJVAX010000012.1"/>
</dbReference>
<dbReference type="Gene3D" id="3.40.50.300">
    <property type="entry name" value="P-loop containing nucleotide triphosphate hydrolases"/>
    <property type="match status" value="1"/>
</dbReference>
<protein>
    <submittedName>
        <fullName evidence="4">Stress response protein SCP2</fullName>
    </submittedName>
</protein>
<evidence type="ECO:0000256" key="1">
    <source>
        <dbReference type="ARBA" id="ARBA00008775"/>
    </source>
</evidence>
<comment type="similarity">
    <text evidence="1">Belongs to the CAPAB/TerDEXZ family.</text>
</comment>
<dbReference type="Pfam" id="PF02342">
    <property type="entry name" value="TerD"/>
    <property type="match status" value="1"/>
</dbReference>
<dbReference type="InterPro" id="IPR051324">
    <property type="entry name" value="Stress/Tellurium_Resist"/>
</dbReference>
<comment type="caution">
    <text evidence="4">The sequence shown here is derived from an EMBL/GenBank/DDBJ whole genome shotgun (WGS) entry which is preliminary data.</text>
</comment>
<feature type="compositionally biased region" description="Pro residues" evidence="2">
    <location>
        <begin position="272"/>
        <end position="289"/>
    </location>
</feature>
<name>A0A9W4EA45_9ACTN</name>
<feature type="domain" description="TerD" evidence="3">
    <location>
        <begin position="66"/>
        <end position="165"/>
    </location>
</feature>
<sequence>MTAELVRGQNHPLPGNRLEIRVSAGTPVVAAVTLGDEAGRVVGDGEWLAHPGAPQLAGVEVPRQAAADHRLAVDLGAMPPDVHRVHVLLALPGAAARPGAPADFGAAPAPRLAVTTPDGSAIAGFTITGLGAETALLAVELYRRQSAWKVRAVGQGYGGGLPALFLDQGVPDPSATAEAIHTAVGREQARSIDLPAPQAGAAAGGTGSVDYRRRDRQDTSGGGTAAGTAGASAGGPGAGSGAAPSGATAPGGPVDYRHPRRRTASAASAAGPVPPPRPASPPTPPPPADAPRVPVAGDAAGRSMEERLYNQVWGMFEDLSRTVAAYRSAADFAESRFEQELDRLLADPRTRGGPAAEAAREAAQGKQAALVDQARAVLDRDLAQLTAEAEAVEPALPPEFAGWENPVWHAYRVPGRLPLAVRLGSLTLPEAPELRIPLLSRLPLERGLWVDSAENRRAAMDAAVAIAARLLACHPVGAFALHALDPAGSGATALAPLHAGGALVLPPPAAGAAGVSDLLTRLTERVDLIQMARRGGAADDLPPGFDTAEQLLIVNEFPYGFDDRSVNQLRYLADEGPSAGVHLLVVADREDASAYGPVLDPLWRALLRLTPLPSDHLADPWVGHAWTYEPPLVPQGSRVLADVLRQLAAARPAYGT</sequence>
<feature type="compositionally biased region" description="Low complexity" evidence="2">
    <location>
        <begin position="241"/>
        <end position="253"/>
    </location>
</feature>
<feature type="region of interest" description="Disordered" evidence="2">
    <location>
        <begin position="191"/>
        <end position="296"/>
    </location>
</feature>
<dbReference type="InterPro" id="IPR003325">
    <property type="entry name" value="TerD"/>
</dbReference>
<dbReference type="AlphaFoldDB" id="A0A9W4EA45"/>
<dbReference type="InterPro" id="IPR027417">
    <property type="entry name" value="P-loop_NTPase"/>
</dbReference>
<evidence type="ECO:0000313" key="4">
    <source>
        <dbReference type="EMBL" id="CAG7633476.1"/>
    </source>
</evidence>
<dbReference type="PANTHER" id="PTHR32097">
    <property type="entry name" value="CAMP-BINDING PROTEIN 1-RELATED"/>
    <property type="match status" value="1"/>
</dbReference>
<evidence type="ECO:0000256" key="2">
    <source>
        <dbReference type="SAM" id="MobiDB-lite"/>
    </source>
</evidence>
<evidence type="ECO:0000313" key="5">
    <source>
        <dbReference type="Proteomes" id="UP001153328"/>
    </source>
</evidence>
<dbReference type="Proteomes" id="UP001153328">
    <property type="component" value="Unassembled WGS sequence"/>
</dbReference>
<proteinExistence type="inferred from homology"/>
<dbReference type="CDD" id="cd06974">
    <property type="entry name" value="TerD_like"/>
    <property type="match status" value="1"/>
</dbReference>
<dbReference type="Gene3D" id="2.60.60.30">
    <property type="entry name" value="sav2460 like domains"/>
    <property type="match status" value="1"/>
</dbReference>
<dbReference type="PANTHER" id="PTHR32097:SF4">
    <property type="entry name" value="GENERAL STRESS PROTEIN 16U"/>
    <property type="match status" value="1"/>
</dbReference>
<keyword evidence="5" id="KW-1185">Reference proteome</keyword>
<accession>A0A9W4EA45</accession>
<dbReference type="EMBL" id="CAJVAX010000012">
    <property type="protein sequence ID" value="CAG7633476.1"/>
    <property type="molecule type" value="Genomic_DNA"/>
</dbReference>
<reference evidence="4" key="1">
    <citation type="submission" date="2021-06" db="EMBL/GenBank/DDBJ databases">
        <authorList>
            <person name="Arsene-Ploetze F."/>
        </authorList>
    </citation>
    <scope>NUCLEOTIDE SEQUENCE</scope>
    <source>
        <strain evidence="4">SBRY1</strain>
    </source>
</reference>
<gene>
    <name evidence="4" type="ORF">SBRY_20981</name>
</gene>